<feature type="domain" description="2Fe-2S ferredoxin-type" evidence="8">
    <location>
        <begin position="4"/>
        <end position="97"/>
    </location>
</feature>
<keyword evidence="2" id="KW-0408">Iron</keyword>
<protein>
    <submittedName>
        <fullName evidence="10">Benzoate 1,2-dioxygenase ferredoxin reductase subunit</fullName>
    </submittedName>
</protein>
<dbReference type="Pfam" id="PF00111">
    <property type="entry name" value="Fer2"/>
    <property type="match status" value="1"/>
</dbReference>
<sequence length="534" mass="58856">MAQPQVALTFEDGVTRFIEIEEDQTITDAAYKARINIPFDCRDGACGTCKAFCESGEYEEGEYIDDAMTEDEADEGYILCCQTYPIDDMVVQIATTSAAAKTGAATMIGHIEELERLSESTIKFAVKIEERDQLHYLPGQYLNIAPPNADFHRSYSFSSGPSDDIVTFLVKNTPGGRMSHYLTEEAKVGDRLNLTGPMGSFFLREPLAPILLLAGGTGLAPILAILEKLAEDPDMSQPVRLIYGATFNHDIVEVERLNGFKEKLRDFDWFSVVSGEGEEHERTGYVTDHLTDELMHGGDVDVYLCGPPPMVEAVRTYFRDLENPPANFYYEKFTPNVGDSSEGPEPETGAEDLSTADKGAETVATVEDGLSKTITSQGNVETGHVLSAKTNSEAQFNALMALELGVITLMIELLDDDDYAEMRRLAKACESFIEGDKFVDAAGYTEANAEYHNYLFDRSGNDAMKQAYNVLDVVEVMHTELSDTGVVIGGVVQDHFDLVDALEAKDFAACRTVVERHHRSAIDTVHRAIEDGDR</sequence>
<dbReference type="GO" id="GO:0003677">
    <property type="term" value="F:DNA binding"/>
    <property type="evidence" value="ECO:0007669"/>
    <property type="project" value="UniProtKB-KW"/>
</dbReference>
<feature type="region of interest" description="Disordered" evidence="7">
    <location>
        <begin position="333"/>
        <end position="357"/>
    </location>
</feature>
<dbReference type="Gene3D" id="3.10.20.30">
    <property type="match status" value="1"/>
</dbReference>
<keyword evidence="6" id="KW-0804">Transcription</keyword>
<evidence type="ECO:0000259" key="9">
    <source>
        <dbReference type="PROSITE" id="PS51384"/>
    </source>
</evidence>
<dbReference type="PROSITE" id="PS00197">
    <property type="entry name" value="2FE2S_FER_1"/>
    <property type="match status" value="1"/>
</dbReference>
<dbReference type="InterPro" id="IPR047683">
    <property type="entry name" value="BenC-like_FAD_NAD-bd"/>
</dbReference>
<dbReference type="SUPFAM" id="SSF48008">
    <property type="entry name" value="GntR ligand-binding domain-like"/>
    <property type="match status" value="1"/>
</dbReference>
<dbReference type="InterPro" id="IPR001709">
    <property type="entry name" value="Flavoprot_Pyr_Nucl_cyt_Rdtase"/>
</dbReference>
<dbReference type="Pfam" id="PF00175">
    <property type="entry name" value="NAD_binding_1"/>
    <property type="match status" value="1"/>
</dbReference>
<keyword evidence="11" id="KW-1185">Reference proteome</keyword>
<dbReference type="EMBL" id="UFXQ01000001">
    <property type="protein sequence ID" value="STC68653.1"/>
    <property type="molecule type" value="Genomic_DNA"/>
</dbReference>
<dbReference type="InterPro" id="IPR008920">
    <property type="entry name" value="TF_FadR/GntR_C"/>
</dbReference>
<evidence type="ECO:0000256" key="2">
    <source>
        <dbReference type="ARBA" id="ARBA00022714"/>
    </source>
</evidence>
<dbReference type="PRINTS" id="PR00371">
    <property type="entry name" value="FPNCR"/>
</dbReference>
<dbReference type="InterPro" id="IPR001041">
    <property type="entry name" value="2Fe-2S_ferredoxin-type"/>
</dbReference>
<feature type="domain" description="FAD-binding FR-type" evidence="9">
    <location>
        <begin position="104"/>
        <end position="204"/>
    </location>
</feature>
<gene>
    <name evidence="10" type="primary">benC</name>
    <name evidence="10" type="ORF">NCTC11862_00412</name>
</gene>
<evidence type="ECO:0000256" key="3">
    <source>
        <dbReference type="ARBA" id="ARBA00023014"/>
    </source>
</evidence>
<dbReference type="SUPFAM" id="SSF54292">
    <property type="entry name" value="2Fe-2S ferredoxin-like"/>
    <property type="match status" value="1"/>
</dbReference>
<dbReference type="InterPro" id="IPR008333">
    <property type="entry name" value="Cbr1-like_FAD-bd_dom"/>
</dbReference>
<keyword evidence="5" id="KW-0238">DNA-binding</keyword>
<dbReference type="InterPro" id="IPR017938">
    <property type="entry name" value="Riboflavin_synthase-like_b-brl"/>
</dbReference>
<comment type="cofactor">
    <cofactor evidence="1">
        <name>FAD</name>
        <dbReference type="ChEBI" id="CHEBI:57692"/>
    </cofactor>
</comment>
<dbReference type="STRING" id="35756.GCA_001044155_01856"/>
<dbReference type="PROSITE" id="PS51085">
    <property type="entry name" value="2FE2S_FER_2"/>
    <property type="match status" value="1"/>
</dbReference>
<keyword evidence="10" id="KW-0560">Oxidoreductase</keyword>
<dbReference type="AlphaFoldDB" id="A0A376CK21"/>
<keyword evidence="10" id="KW-0223">Dioxygenase</keyword>
<dbReference type="InterPro" id="IPR001433">
    <property type="entry name" value="OxRdtase_FAD/NAD-bd"/>
</dbReference>
<keyword evidence="2" id="KW-0001">2Fe-2S</keyword>
<dbReference type="Gene3D" id="1.20.120.530">
    <property type="entry name" value="GntR ligand-binding domain-like"/>
    <property type="match status" value="1"/>
</dbReference>
<dbReference type="RefSeq" id="WP_018582155.1">
    <property type="nucleotide sequence ID" value="NZ_LDYD01000007.1"/>
</dbReference>
<dbReference type="InterPro" id="IPR050415">
    <property type="entry name" value="MRET"/>
</dbReference>
<accession>A0A376CK21</accession>
<name>A0A376CK21_9CORY</name>
<keyword evidence="4" id="KW-0805">Transcription regulation</keyword>
<evidence type="ECO:0000259" key="8">
    <source>
        <dbReference type="PROSITE" id="PS51085"/>
    </source>
</evidence>
<dbReference type="CDD" id="cd06209">
    <property type="entry name" value="BenDO_FAD_NAD"/>
    <property type="match status" value="1"/>
</dbReference>
<evidence type="ECO:0000256" key="5">
    <source>
        <dbReference type="ARBA" id="ARBA00023125"/>
    </source>
</evidence>
<dbReference type="Gene3D" id="2.40.30.10">
    <property type="entry name" value="Translation factors"/>
    <property type="match status" value="1"/>
</dbReference>
<dbReference type="InterPro" id="IPR039261">
    <property type="entry name" value="FNR_nucleotide-bd"/>
</dbReference>
<keyword evidence="3" id="KW-0411">Iron-sulfur</keyword>
<evidence type="ECO:0000256" key="4">
    <source>
        <dbReference type="ARBA" id="ARBA00023015"/>
    </source>
</evidence>
<dbReference type="CDD" id="cd00207">
    <property type="entry name" value="fer2"/>
    <property type="match status" value="1"/>
</dbReference>
<organism evidence="10 11">
    <name type="scientific">Corynebacterium pilosum</name>
    <dbReference type="NCBI Taxonomy" id="35756"/>
    <lineage>
        <taxon>Bacteria</taxon>
        <taxon>Bacillati</taxon>
        <taxon>Actinomycetota</taxon>
        <taxon>Actinomycetes</taxon>
        <taxon>Mycobacteriales</taxon>
        <taxon>Corynebacteriaceae</taxon>
        <taxon>Corynebacterium</taxon>
    </lineage>
</organism>
<dbReference type="SUPFAM" id="SSF52343">
    <property type="entry name" value="Ferredoxin reductase-like, C-terminal NADP-linked domain"/>
    <property type="match status" value="1"/>
</dbReference>
<dbReference type="GO" id="GO:0051537">
    <property type="term" value="F:2 iron, 2 sulfur cluster binding"/>
    <property type="evidence" value="ECO:0007669"/>
    <property type="project" value="UniProtKB-KW"/>
</dbReference>
<dbReference type="Gene3D" id="3.40.50.80">
    <property type="entry name" value="Nucleotide-binding domain of ferredoxin-NADP reductase (FNR) module"/>
    <property type="match status" value="1"/>
</dbReference>
<dbReference type="InterPro" id="IPR012675">
    <property type="entry name" value="Beta-grasp_dom_sf"/>
</dbReference>
<evidence type="ECO:0000313" key="11">
    <source>
        <dbReference type="Proteomes" id="UP000254467"/>
    </source>
</evidence>
<dbReference type="PANTHER" id="PTHR47354">
    <property type="entry name" value="NADH OXIDOREDUCTASE HCR"/>
    <property type="match status" value="1"/>
</dbReference>
<dbReference type="NCBIfam" id="NF040810">
    <property type="entry name" value="BenC"/>
    <property type="match status" value="1"/>
</dbReference>
<evidence type="ECO:0000256" key="6">
    <source>
        <dbReference type="ARBA" id="ARBA00023163"/>
    </source>
</evidence>
<dbReference type="InterPro" id="IPR006058">
    <property type="entry name" value="2Fe2S_fd_BS"/>
</dbReference>
<dbReference type="OrthoDB" id="4307358at2"/>
<dbReference type="InterPro" id="IPR017927">
    <property type="entry name" value="FAD-bd_FR_type"/>
</dbReference>
<dbReference type="InterPro" id="IPR011711">
    <property type="entry name" value="GntR_C"/>
</dbReference>
<keyword evidence="2" id="KW-0479">Metal-binding</keyword>
<dbReference type="Proteomes" id="UP000254467">
    <property type="component" value="Unassembled WGS sequence"/>
</dbReference>
<proteinExistence type="predicted"/>
<dbReference type="SMART" id="SM00895">
    <property type="entry name" value="FCD"/>
    <property type="match status" value="1"/>
</dbReference>
<dbReference type="InterPro" id="IPR036010">
    <property type="entry name" value="2Fe-2S_ferredoxin-like_sf"/>
</dbReference>
<dbReference type="PANTHER" id="PTHR47354:SF5">
    <property type="entry name" value="PROTEIN RFBI"/>
    <property type="match status" value="1"/>
</dbReference>
<evidence type="ECO:0000313" key="10">
    <source>
        <dbReference type="EMBL" id="STC68653.1"/>
    </source>
</evidence>
<dbReference type="SUPFAM" id="SSF63380">
    <property type="entry name" value="Riboflavin synthase domain-like"/>
    <property type="match status" value="1"/>
</dbReference>
<evidence type="ECO:0000256" key="7">
    <source>
        <dbReference type="SAM" id="MobiDB-lite"/>
    </source>
</evidence>
<dbReference type="PROSITE" id="PS51384">
    <property type="entry name" value="FAD_FR"/>
    <property type="match status" value="1"/>
</dbReference>
<dbReference type="Pfam" id="PF00970">
    <property type="entry name" value="FAD_binding_6"/>
    <property type="match status" value="1"/>
</dbReference>
<dbReference type="PRINTS" id="PR00410">
    <property type="entry name" value="PHEHYDRXLASE"/>
</dbReference>
<dbReference type="Pfam" id="PF07729">
    <property type="entry name" value="FCD"/>
    <property type="match status" value="1"/>
</dbReference>
<reference evidence="10 11" key="1">
    <citation type="submission" date="2018-06" db="EMBL/GenBank/DDBJ databases">
        <authorList>
            <consortium name="Pathogen Informatics"/>
            <person name="Doyle S."/>
        </authorList>
    </citation>
    <scope>NUCLEOTIDE SEQUENCE [LARGE SCALE GENOMIC DNA]</scope>
    <source>
        <strain evidence="10 11">NCTC11862</strain>
    </source>
</reference>
<evidence type="ECO:0000256" key="1">
    <source>
        <dbReference type="ARBA" id="ARBA00001974"/>
    </source>
</evidence>
<dbReference type="GO" id="GO:0051213">
    <property type="term" value="F:dioxygenase activity"/>
    <property type="evidence" value="ECO:0007669"/>
    <property type="project" value="UniProtKB-KW"/>
</dbReference>